<proteinExistence type="inferred from homology"/>
<dbReference type="Gene3D" id="2.40.30.220">
    <property type="entry name" value="Photosystem II Psb28"/>
    <property type="match status" value="1"/>
</dbReference>
<comment type="caution">
    <text evidence="7">The sequence shown here is derived from an EMBL/GenBank/DDBJ whole genome shotgun (WGS) entry which is preliminary data.</text>
</comment>
<dbReference type="RefSeq" id="WP_229639446.1">
    <property type="nucleotide sequence ID" value="NZ_JADWDC010000009.1"/>
</dbReference>
<organism evidence="7 8">
    <name type="scientific">Waterburya agarophytonicola KI4</name>
    <dbReference type="NCBI Taxonomy" id="2874699"/>
    <lineage>
        <taxon>Bacteria</taxon>
        <taxon>Bacillati</taxon>
        <taxon>Cyanobacteriota</taxon>
        <taxon>Cyanophyceae</taxon>
        <taxon>Pleurocapsales</taxon>
        <taxon>Hyellaceae</taxon>
        <taxon>Waterburya</taxon>
        <taxon>Waterburya agarophytonicola</taxon>
    </lineage>
</organism>
<dbReference type="NCBIfam" id="TIGR03047">
    <property type="entry name" value="PS_II_psb28"/>
    <property type="match status" value="1"/>
</dbReference>
<evidence type="ECO:0000256" key="4">
    <source>
        <dbReference type="ARBA" id="ARBA00023276"/>
    </source>
</evidence>
<accession>A0A964BRC0</accession>
<dbReference type="Proteomes" id="UP000729733">
    <property type="component" value="Unassembled WGS sequence"/>
</dbReference>
<evidence type="ECO:0000313" key="8">
    <source>
        <dbReference type="Proteomes" id="UP000729733"/>
    </source>
</evidence>
<dbReference type="GO" id="GO:0009654">
    <property type="term" value="C:photosystem II oxygen evolving complex"/>
    <property type="evidence" value="ECO:0007669"/>
    <property type="project" value="InterPro"/>
</dbReference>
<dbReference type="Pfam" id="PF03912">
    <property type="entry name" value="Psb28"/>
    <property type="match status" value="1"/>
</dbReference>
<gene>
    <name evidence="5 7" type="primary">psb28</name>
    <name evidence="7" type="ORF">I4641_05365</name>
</gene>
<dbReference type="PANTHER" id="PTHR34963:SF2">
    <property type="entry name" value="PHOTOSYSTEM II REACTION CENTER PSB28 PROTEIN, CHLOROPLASTIC"/>
    <property type="match status" value="1"/>
</dbReference>
<comment type="similarity">
    <text evidence="5 6">Belongs to the Psb28 family.</text>
</comment>
<evidence type="ECO:0000256" key="2">
    <source>
        <dbReference type="ARBA" id="ARBA00022531"/>
    </source>
</evidence>
<evidence type="ECO:0000313" key="7">
    <source>
        <dbReference type="EMBL" id="MCC0176405.1"/>
    </source>
</evidence>
<comment type="subunit">
    <text evidence="5">Part of the photosystem II complex.</text>
</comment>
<evidence type="ECO:0000256" key="3">
    <source>
        <dbReference type="ARBA" id="ARBA00023136"/>
    </source>
</evidence>
<evidence type="ECO:0000256" key="5">
    <source>
        <dbReference type="HAMAP-Rule" id="MF_01370"/>
    </source>
</evidence>
<keyword evidence="5" id="KW-0793">Thylakoid</keyword>
<dbReference type="GO" id="GO:0031676">
    <property type="term" value="C:plasma membrane-derived thylakoid membrane"/>
    <property type="evidence" value="ECO:0007669"/>
    <property type="project" value="UniProtKB-SubCell"/>
</dbReference>
<evidence type="ECO:0000256" key="1">
    <source>
        <dbReference type="ARBA" id="ARBA00004170"/>
    </source>
</evidence>
<dbReference type="GO" id="GO:0015979">
    <property type="term" value="P:photosynthesis"/>
    <property type="evidence" value="ECO:0007669"/>
    <property type="project" value="UniProtKB-UniRule"/>
</dbReference>
<evidence type="ECO:0000256" key="6">
    <source>
        <dbReference type="RuleBase" id="RU003509"/>
    </source>
</evidence>
<reference evidence="7" key="1">
    <citation type="journal article" date="2021" name="Antonie Van Leeuwenhoek">
        <title>Draft genome and description of Waterburya agarophytonicola gen. nov. sp. nov. (Pleurocapsales, Cyanobacteria): a seaweed symbiont.</title>
        <authorList>
            <person name="Bonthond G."/>
            <person name="Shalygin S."/>
            <person name="Bayer T."/>
            <person name="Weinberger F."/>
        </authorList>
    </citation>
    <scope>NUCLEOTIDE SEQUENCE</scope>
    <source>
        <strain evidence="7">KI4</strain>
    </source>
</reference>
<keyword evidence="2 5" id="KW-0602">Photosynthesis</keyword>
<dbReference type="InterPro" id="IPR005610">
    <property type="entry name" value="PSII_Psb28_class-1"/>
</dbReference>
<dbReference type="HAMAP" id="MF_01370">
    <property type="entry name" value="PSII_Psb28"/>
    <property type="match status" value="1"/>
</dbReference>
<dbReference type="PANTHER" id="PTHR34963">
    <property type="match status" value="1"/>
</dbReference>
<comment type="subcellular location">
    <subcellularLocation>
        <location evidence="5">Cellular thylakoid membrane</location>
        <topology evidence="5">Peripheral membrane protein</topology>
        <orientation evidence="5">Cytoplasmic side</orientation>
    </subcellularLocation>
    <subcellularLocation>
        <location evidence="1">Membrane</location>
        <topology evidence="1">Peripheral membrane protein</topology>
    </subcellularLocation>
</comment>
<keyword evidence="4 5" id="KW-0604">Photosystem II</keyword>
<dbReference type="InterPro" id="IPR038676">
    <property type="entry name" value="Psb28_c1_sf"/>
</dbReference>
<sequence>MAEIQFSRGIKEEVIPEIKVTRSKTGNTGTATFYFTDPQILSKDSSDEITGMYLIDDEGEIVSREVKGKFVNGEARGIEAVLIMKSEAEFERFVRFMDKYAAENGLGLDKN</sequence>
<name>A0A964BRC0_9CYAN</name>
<protein>
    <recommendedName>
        <fullName evidence="5 6">Photosystem II reaction center Psb28 protein</fullName>
    </recommendedName>
    <alternativeName>
        <fullName evidence="5">Photosystem II 13 kDa protein</fullName>
    </alternativeName>
    <alternativeName>
        <fullName evidence="5">Photosystem II reaction center W protein</fullName>
    </alternativeName>
</protein>
<keyword evidence="8" id="KW-1185">Reference proteome</keyword>
<keyword evidence="3 5" id="KW-0472">Membrane</keyword>
<dbReference type="EMBL" id="JADWDC010000009">
    <property type="protein sequence ID" value="MCC0176405.1"/>
    <property type="molecule type" value="Genomic_DNA"/>
</dbReference>
<dbReference type="AlphaFoldDB" id="A0A964BRC0"/>